<name>A0A347WJ71_9LACT</name>
<evidence type="ECO:0000256" key="1">
    <source>
        <dbReference type="ARBA" id="ARBA00004651"/>
    </source>
</evidence>
<keyword evidence="3" id="KW-0547">Nucleotide-binding</keyword>
<dbReference type="Pfam" id="PF00664">
    <property type="entry name" value="ABC_membrane"/>
    <property type="match status" value="1"/>
</dbReference>
<feature type="transmembrane region" description="Helical" evidence="7">
    <location>
        <begin position="282"/>
        <end position="299"/>
    </location>
</feature>
<keyword evidence="4 10" id="KW-0067">ATP-binding</keyword>
<dbReference type="GO" id="GO:0005524">
    <property type="term" value="F:ATP binding"/>
    <property type="evidence" value="ECO:0007669"/>
    <property type="project" value="UniProtKB-KW"/>
</dbReference>
<dbReference type="PANTHER" id="PTHR24221">
    <property type="entry name" value="ATP-BINDING CASSETTE SUB-FAMILY B"/>
    <property type="match status" value="1"/>
</dbReference>
<dbReference type="EMBL" id="CP023434">
    <property type="protein sequence ID" value="AXY25128.1"/>
    <property type="molecule type" value="Genomic_DNA"/>
</dbReference>
<dbReference type="SUPFAM" id="SSF52540">
    <property type="entry name" value="P-loop containing nucleoside triphosphate hydrolases"/>
    <property type="match status" value="1"/>
</dbReference>
<comment type="subcellular location">
    <subcellularLocation>
        <location evidence="1">Cell membrane</location>
        <topology evidence="1">Multi-pass membrane protein</topology>
    </subcellularLocation>
</comment>
<gene>
    <name evidence="10" type="ORF">CL176_03280</name>
</gene>
<dbReference type="PROSITE" id="PS50893">
    <property type="entry name" value="ABC_TRANSPORTER_2"/>
    <property type="match status" value="1"/>
</dbReference>
<feature type="domain" description="ABC transmembrane type-1" evidence="9">
    <location>
        <begin position="34"/>
        <end position="309"/>
    </location>
</feature>
<accession>A0A347WJ71</accession>
<dbReference type="Proteomes" id="UP000263232">
    <property type="component" value="Chromosome"/>
</dbReference>
<evidence type="ECO:0000313" key="11">
    <source>
        <dbReference type="Proteomes" id="UP000263232"/>
    </source>
</evidence>
<evidence type="ECO:0000256" key="3">
    <source>
        <dbReference type="ARBA" id="ARBA00022741"/>
    </source>
</evidence>
<dbReference type="SMART" id="SM00382">
    <property type="entry name" value="AAA"/>
    <property type="match status" value="1"/>
</dbReference>
<dbReference type="FunFam" id="3.40.50.300:FF:001443">
    <property type="entry name" value="ABC transporter, ATP-binding protein"/>
    <property type="match status" value="1"/>
</dbReference>
<evidence type="ECO:0000256" key="4">
    <source>
        <dbReference type="ARBA" id="ARBA00022840"/>
    </source>
</evidence>
<dbReference type="AlphaFoldDB" id="A0A347WJ71"/>
<evidence type="ECO:0000256" key="5">
    <source>
        <dbReference type="ARBA" id="ARBA00022989"/>
    </source>
</evidence>
<evidence type="ECO:0000259" key="9">
    <source>
        <dbReference type="PROSITE" id="PS50929"/>
    </source>
</evidence>
<dbReference type="InterPro" id="IPR003593">
    <property type="entry name" value="AAA+_ATPase"/>
</dbReference>
<dbReference type="GO" id="GO:0016887">
    <property type="term" value="F:ATP hydrolysis activity"/>
    <property type="evidence" value="ECO:0007669"/>
    <property type="project" value="InterPro"/>
</dbReference>
<dbReference type="Pfam" id="PF00005">
    <property type="entry name" value="ABC_tran"/>
    <property type="match status" value="1"/>
</dbReference>
<keyword evidence="11" id="KW-1185">Reference proteome</keyword>
<dbReference type="OrthoDB" id="9802264at2"/>
<feature type="transmembrane region" description="Helical" evidence="7">
    <location>
        <begin position="65"/>
        <end position="83"/>
    </location>
</feature>
<dbReference type="KEGG" id="abae:CL176_03280"/>
<dbReference type="Gene3D" id="3.40.50.300">
    <property type="entry name" value="P-loop containing nucleotide triphosphate hydrolases"/>
    <property type="match status" value="1"/>
</dbReference>
<protein>
    <submittedName>
        <fullName evidence="10">ABC transporter ATP-binding protein</fullName>
    </submittedName>
</protein>
<keyword evidence="2 7" id="KW-0812">Transmembrane</keyword>
<feature type="transmembrane region" description="Helical" evidence="7">
    <location>
        <begin position="166"/>
        <end position="186"/>
    </location>
</feature>
<dbReference type="PANTHER" id="PTHR24221:SF397">
    <property type="entry name" value="ABC TRANSPORTER, ATP-BINDING TRANSMEMBRANE PROTEIN"/>
    <property type="match status" value="1"/>
</dbReference>
<dbReference type="PROSITE" id="PS00211">
    <property type="entry name" value="ABC_TRANSPORTER_1"/>
    <property type="match status" value="1"/>
</dbReference>
<feature type="transmembrane region" description="Helical" evidence="7">
    <location>
        <begin position="37"/>
        <end position="59"/>
    </location>
</feature>
<evidence type="ECO:0000256" key="7">
    <source>
        <dbReference type="SAM" id="Phobius"/>
    </source>
</evidence>
<dbReference type="InterPro" id="IPR017871">
    <property type="entry name" value="ABC_transporter-like_CS"/>
</dbReference>
<dbReference type="Gene3D" id="1.20.1560.10">
    <property type="entry name" value="ABC transporter type 1, transmembrane domain"/>
    <property type="match status" value="1"/>
</dbReference>
<dbReference type="InterPro" id="IPR011527">
    <property type="entry name" value="ABC1_TM_dom"/>
</dbReference>
<organism evidence="10 11">
    <name type="scientific">Suicoccus acidiformans</name>
    <dbReference type="NCBI Taxonomy" id="2036206"/>
    <lineage>
        <taxon>Bacteria</taxon>
        <taxon>Bacillati</taxon>
        <taxon>Bacillota</taxon>
        <taxon>Bacilli</taxon>
        <taxon>Lactobacillales</taxon>
        <taxon>Aerococcaceae</taxon>
        <taxon>Suicoccus</taxon>
    </lineage>
</organism>
<dbReference type="InterPro" id="IPR039421">
    <property type="entry name" value="Type_1_exporter"/>
</dbReference>
<dbReference type="GO" id="GO:0005886">
    <property type="term" value="C:plasma membrane"/>
    <property type="evidence" value="ECO:0007669"/>
    <property type="project" value="UniProtKB-SubCell"/>
</dbReference>
<dbReference type="SUPFAM" id="SSF90123">
    <property type="entry name" value="ABC transporter transmembrane region"/>
    <property type="match status" value="1"/>
</dbReference>
<dbReference type="InterPro" id="IPR027417">
    <property type="entry name" value="P-loop_NTPase"/>
</dbReference>
<evidence type="ECO:0000256" key="2">
    <source>
        <dbReference type="ARBA" id="ARBA00022692"/>
    </source>
</evidence>
<dbReference type="GO" id="GO:0140359">
    <property type="term" value="F:ABC-type transporter activity"/>
    <property type="evidence" value="ECO:0007669"/>
    <property type="project" value="InterPro"/>
</dbReference>
<reference evidence="10 11" key="1">
    <citation type="submission" date="2017-09" db="EMBL/GenBank/DDBJ databases">
        <title>Complete genome sequence of Oxytococcus suis strain ZY16052.</title>
        <authorList>
            <person name="Li F."/>
        </authorList>
    </citation>
    <scope>NUCLEOTIDE SEQUENCE [LARGE SCALE GENOMIC DNA]</scope>
    <source>
        <strain evidence="10 11">ZY16052</strain>
    </source>
</reference>
<feature type="domain" description="ABC transporter" evidence="8">
    <location>
        <begin position="341"/>
        <end position="575"/>
    </location>
</feature>
<keyword evidence="5 7" id="KW-1133">Transmembrane helix</keyword>
<feature type="transmembrane region" description="Helical" evidence="7">
    <location>
        <begin position="258"/>
        <end position="276"/>
    </location>
</feature>
<keyword evidence="6 7" id="KW-0472">Membrane</keyword>
<sequence>MPKQMNGGLRVIKRFMDRYQLTEEGAKGLRRSSIASFFKYLAFMAPIIIIMYFVQGLLYQNLKSVHFYIIGILLTGIIMYIIIERQYEATYKETYQEASNLRIEIAEILRELPLSYYSRHNLSDVAQTIMQDVSDIEHALSHALPDFHGFIPYLLIVSVLLLLGDFKLGLCVVIPMLVGMILFYLSKSMQEKATGKFYLVNRENTEKFQKAIDLNQEIRAYGLKNDVGHDLVEFQDVRENEQIKSELSQALPLQLSQIIVVLSLGMTIYFGSQLYIDGETNLVMLLGYILAAVKLINGLQSLYMNISEVIYIDSRVKRIKSIKQEPLQTGKEDITLDSFDIEFKNVSFSYYEGQGLIKDLTFTAQQDQVTSIIGPSGCGKTTVLRLVSRLYDYDSGSITIGGVDIKAIATETLFNYISMVFQDVILFNKSVLENIRVGRPDASDEEVIQAAKLANCQDFVDRLDGGYDTYIGENGAKLSGGERQRISIARAFLKDAPIILLDEISSSLDVINEMKVQESLNKLIEDKTVLIVSHRLKSIEKTDKIVVLNNGRVDSIGDHDSLMKDSELYQDLVEKSQLAEDFEY</sequence>
<dbReference type="InterPro" id="IPR036640">
    <property type="entry name" value="ABC1_TM_sf"/>
</dbReference>
<dbReference type="PROSITE" id="PS50929">
    <property type="entry name" value="ABC_TM1F"/>
    <property type="match status" value="1"/>
</dbReference>
<evidence type="ECO:0000313" key="10">
    <source>
        <dbReference type="EMBL" id="AXY25128.1"/>
    </source>
</evidence>
<evidence type="ECO:0000259" key="8">
    <source>
        <dbReference type="PROSITE" id="PS50893"/>
    </source>
</evidence>
<dbReference type="InterPro" id="IPR003439">
    <property type="entry name" value="ABC_transporter-like_ATP-bd"/>
</dbReference>
<dbReference type="GO" id="GO:0034040">
    <property type="term" value="F:ATPase-coupled lipid transmembrane transporter activity"/>
    <property type="evidence" value="ECO:0007669"/>
    <property type="project" value="TreeGrafter"/>
</dbReference>
<evidence type="ECO:0000256" key="6">
    <source>
        <dbReference type="ARBA" id="ARBA00023136"/>
    </source>
</evidence>
<proteinExistence type="predicted"/>